<dbReference type="InterPro" id="IPR019475">
    <property type="entry name" value="DNA_primase_DnaB-bd"/>
</dbReference>
<evidence type="ECO:0000256" key="9">
    <source>
        <dbReference type="ARBA" id="ARBA00022842"/>
    </source>
</evidence>
<dbReference type="InterPro" id="IPR002694">
    <property type="entry name" value="Znf_CHC2"/>
</dbReference>
<dbReference type="EMBL" id="BBLT01000004">
    <property type="protein sequence ID" value="GAL85135.1"/>
    <property type="molecule type" value="Genomic_DNA"/>
</dbReference>
<dbReference type="SUPFAM" id="SSF57783">
    <property type="entry name" value="Zinc beta-ribbon"/>
    <property type="match status" value="1"/>
</dbReference>
<evidence type="ECO:0000256" key="3">
    <source>
        <dbReference type="ARBA" id="ARBA00022679"/>
    </source>
</evidence>
<organism evidence="16 17">
    <name type="scientific">Sporocytophaga myxococcoides</name>
    <dbReference type="NCBI Taxonomy" id="153721"/>
    <lineage>
        <taxon>Bacteria</taxon>
        <taxon>Pseudomonadati</taxon>
        <taxon>Bacteroidota</taxon>
        <taxon>Cytophagia</taxon>
        <taxon>Cytophagales</taxon>
        <taxon>Cytophagaceae</taxon>
        <taxon>Sporocytophaga</taxon>
    </lineage>
</organism>
<keyword evidence="4 12" id="KW-0548">Nucleotidyltransferase</keyword>
<comment type="subunit">
    <text evidence="12">Monomer. Interacts with DnaB.</text>
</comment>
<comment type="function">
    <text evidence="12 13">RNA polymerase that catalyzes the synthesis of short RNA molecules used as primers for DNA polymerase during DNA replication.</text>
</comment>
<keyword evidence="9" id="KW-0460">Magnesium</keyword>
<dbReference type="GO" id="GO:1990077">
    <property type="term" value="C:primosome complex"/>
    <property type="evidence" value="ECO:0007669"/>
    <property type="project" value="UniProtKB-KW"/>
</dbReference>
<keyword evidence="8 12" id="KW-0862">Zinc</keyword>
<dbReference type="InterPro" id="IPR006171">
    <property type="entry name" value="TOPRIM_dom"/>
</dbReference>
<evidence type="ECO:0000256" key="1">
    <source>
        <dbReference type="ARBA" id="ARBA00022478"/>
    </source>
</evidence>
<dbReference type="GO" id="GO:0006269">
    <property type="term" value="P:DNA replication, synthesis of primer"/>
    <property type="evidence" value="ECO:0007669"/>
    <property type="project" value="UniProtKB-UniRule"/>
</dbReference>
<dbReference type="RefSeq" id="WP_045463219.1">
    <property type="nucleotide sequence ID" value="NZ_BBLT01000004.1"/>
</dbReference>
<evidence type="ECO:0000256" key="7">
    <source>
        <dbReference type="ARBA" id="ARBA00022771"/>
    </source>
</evidence>
<keyword evidence="6 12" id="KW-0479">Metal-binding</keyword>
<dbReference type="eggNOG" id="COG0358">
    <property type="taxonomic scope" value="Bacteria"/>
</dbReference>
<dbReference type="PANTHER" id="PTHR30313">
    <property type="entry name" value="DNA PRIMASE"/>
    <property type="match status" value="1"/>
</dbReference>
<dbReference type="SMART" id="SM00493">
    <property type="entry name" value="TOPRIM"/>
    <property type="match status" value="1"/>
</dbReference>
<keyword evidence="1 12" id="KW-0240">DNA-directed RNA polymerase</keyword>
<dbReference type="PANTHER" id="PTHR30313:SF2">
    <property type="entry name" value="DNA PRIMASE"/>
    <property type="match status" value="1"/>
</dbReference>
<evidence type="ECO:0000256" key="14">
    <source>
        <dbReference type="PIRSR" id="PIRSR002811-1"/>
    </source>
</evidence>
<dbReference type="CDD" id="cd03364">
    <property type="entry name" value="TOPRIM_DnaG_primases"/>
    <property type="match status" value="1"/>
</dbReference>
<dbReference type="InterPro" id="IPR037068">
    <property type="entry name" value="DNA_primase_core_N_sf"/>
</dbReference>
<dbReference type="EC" id="2.7.7.101" evidence="12"/>
<reference evidence="16 17" key="1">
    <citation type="submission" date="2014-09" db="EMBL/GenBank/DDBJ databases">
        <title>Sporocytophaga myxococcoides PG-01 genome sequencing.</title>
        <authorList>
            <person name="Liu L."/>
            <person name="Gao P.J."/>
            <person name="Chen G.J."/>
            <person name="Wang L.S."/>
        </authorList>
    </citation>
    <scope>NUCLEOTIDE SEQUENCE [LARGE SCALE GENOMIC DNA]</scope>
    <source>
        <strain evidence="16 17">PG-01</strain>
    </source>
</reference>
<dbReference type="SUPFAM" id="SSF56731">
    <property type="entry name" value="DNA primase core"/>
    <property type="match status" value="1"/>
</dbReference>
<evidence type="ECO:0000256" key="2">
    <source>
        <dbReference type="ARBA" id="ARBA00022515"/>
    </source>
</evidence>
<keyword evidence="5 12" id="KW-0235">DNA replication</keyword>
<feature type="zinc finger region" description="CHC2-type" evidence="12 14">
    <location>
        <begin position="38"/>
        <end position="62"/>
    </location>
</feature>
<comment type="caution">
    <text evidence="16">The sequence shown here is derived from an EMBL/GenBank/DDBJ whole genome shotgun (WGS) entry which is preliminary data.</text>
</comment>
<keyword evidence="17" id="KW-1185">Reference proteome</keyword>
<evidence type="ECO:0000256" key="13">
    <source>
        <dbReference type="PIRNR" id="PIRNR002811"/>
    </source>
</evidence>
<dbReference type="Pfam" id="PF01807">
    <property type="entry name" value="Zn_ribbon_DnaG"/>
    <property type="match status" value="1"/>
</dbReference>
<feature type="domain" description="Toprim" evidence="15">
    <location>
        <begin position="267"/>
        <end position="348"/>
    </location>
</feature>
<proteinExistence type="inferred from homology"/>
<dbReference type="InterPro" id="IPR034151">
    <property type="entry name" value="TOPRIM_DnaG_bac"/>
</dbReference>
<accession>A0A098LDV0</accession>
<dbReference type="InterPro" id="IPR036977">
    <property type="entry name" value="DNA_primase_Znf_CHC2"/>
</dbReference>
<comment type="similarity">
    <text evidence="12 13">Belongs to the DnaG primase family.</text>
</comment>
<name>A0A098LDV0_9BACT</name>
<dbReference type="Gene3D" id="3.40.1360.10">
    <property type="match status" value="1"/>
</dbReference>
<dbReference type="GO" id="GO:0000428">
    <property type="term" value="C:DNA-directed RNA polymerase complex"/>
    <property type="evidence" value="ECO:0007669"/>
    <property type="project" value="UniProtKB-KW"/>
</dbReference>
<dbReference type="InterPro" id="IPR006295">
    <property type="entry name" value="DNA_primase_DnaG"/>
</dbReference>
<evidence type="ECO:0000256" key="12">
    <source>
        <dbReference type="HAMAP-Rule" id="MF_00974"/>
    </source>
</evidence>
<dbReference type="OrthoDB" id="9803773at2"/>
<dbReference type="Pfam" id="PF13155">
    <property type="entry name" value="Toprim_2"/>
    <property type="match status" value="1"/>
</dbReference>
<comment type="domain">
    <text evidence="12">Contains an N-terminal zinc-binding domain, a central core domain that contains the primase activity, and a C-terminal DnaB-binding domain.</text>
</comment>
<dbReference type="Gene3D" id="3.90.980.10">
    <property type="entry name" value="DNA primase, catalytic core, N-terminal domain"/>
    <property type="match status" value="1"/>
</dbReference>
<keyword evidence="2 12" id="KW-0639">Primosome</keyword>
<dbReference type="STRING" id="153721.MYP_2363"/>
<dbReference type="Pfam" id="PF10410">
    <property type="entry name" value="DnaB_bind"/>
    <property type="match status" value="1"/>
</dbReference>
<keyword evidence="3 12" id="KW-0808">Transferase</keyword>
<dbReference type="Proteomes" id="UP000030185">
    <property type="component" value="Unassembled WGS sequence"/>
</dbReference>
<evidence type="ECO:0000313" key="17">
    <source>
        <dbReference type="Proteomes" id="UP000030185"/>
    </source>
</evidence>
<evidence type="ECO:0000256" key="11">
    <source>
        <dbReference type="ARBA" id="ARBA00023163"/>
    </source>
</evidence>
<dbReference type="FunFam" id="3.40.1360.10:FF:000002">
    <property type="entry name" value="DNA primase"/>
    <property type="match status" value="1"/>
</dbReference>
<dbReference type="PROSITE" id="PS50880">
    <property type="entry name" value="TOPRIM"/>
    <property type="match status" value="1"/>
</dbReference>
<dbReference type="InterPro" id="IPR050219">
    <property type="entry name" value="DnaG_primase"/>
</dbReference>
<dbReference type="GO" id="GO:0005737">
    <property type="term" value="C:cytoplasm"/>
    <property type="evidence" value="ECO:0007669"/>
    <property type="project" value="TreeGrafter"/>
</dbReference>
<comment type="catalytic activity">
    <reaction evidence="12">
        <text>ssDNA + n NTP = ssDNA/pppN(pN)n-1 hybrid + (n-1) diphosphate.</text>
        <dbReference type="EC" id="2.7.7.101"/>
    </reaction>
</comment>
<dbReference type="PIRSF" id="PIRSF002811">
    <property type="entry name" value="DnaG"/>
    <property type="match status" value="1"/>
</dbReference>
<dbReference type="FunFam" id="3.90.580.10:FF:000001">
    <property type="entry name" value="DNA primase"/>
    <property type="match status" value="1"/>
</dbReference>
<dbReference type="SMART" id="SM00400">
    <property type="entry name" value="ZnF_CHCC"/>
    <property type="match status" value="1"/>
</dbReference>
<dbReference type="InterPro" id="IPR013264">
    <property type="entry name" value="DNAG_N"/>
</dbReference>
<sequence>MAVSKEILDKINESIDIVEVIGDFVTLKKKGHYYSACCPFHNEKTPSFAVTPAKGIYKCFGCGKAGDAIRFVMDIEGLSYIEAMRYLAKKYGIDIPEGSTKDVDFHKQNERESLLIVLQYAKNYFQKILQEHDKGQSIGYSYFKERGFSDSTIKKFDLGYSLEEWEGLFKQAVKEGFSIEMLEKAGLVVRKENANDKNSVRHYDRFRARVIFPIHNVTGKVIAFGARILKTDKNQPKYLNSPETEVYHKSKILYGIYQAKQSIRQEDNCFLVEGYTDVISLHQAGIENVVASSGTSLTEDQVRLISRYTINITILYDGDIAGIKASMRGIDMILEQGMNVNVVTFPDSEDPDSFVRKLGGEEFKKYIKASKKDFISFKTALFLKETEGDPVKKAGVIREIVESISKIPDAIKRAVFFKQCSALMEIEEQTLISEYNKIVLKKNQEKKHEEIPPPDLPPDFFNPDYEPIREEKKPEMSAIEAHEREILRLIVNYAPVKLEESKRLYEYVLEQVEDIDFHTDIYRRMLEMIKSEHDMGNLPDKGFFIQHNDEKIRNEAVDMLVTKYDYSPNWEQKFKIYITKEEDNLAEIIYSCVLKLKKLNVMFLLEQNKEQLKNNPSEEEQIRLMMIYTNLKKVDMELAKMLGNVISK</sequence>
<evidence type="ECO:0000256" key="5">
    <source>
        <dbReference type="ARBA" id="ARBA00022705"/>
    </source>
</evidence>
<dbReference type="GO" id="GO:0003677">
    <property type="term" value="F:DNA binding"/>
    <property type="evidence" value="ECO:0007669"/>
    <property type="project" value="UniProtKB-KW"/>
</dbReference>
<keyword evidence="10 12" id="KW-0238">DNA-binding</keyword>
<evidence type="ECO:0000256" key="10">
    <source>
        <dbReference type="ARBA" id="ARBA00023125"/>
    </source>
</evidence>
<dbReference type="Gene3D" id="3.90.580.10">
    <property type="entry name" value="Zinc finger, CHC2-type domain"/>
    <property type="match status" value="1"/>
</dbReference>
<evidence type="ECO:0000259" key="15">
    <source>
        <dbReference type="PROSITE" id="PS50880"/>
    </source>
</evidence>
<gene>
    <name evidence="12" type="primary">dnaG</name>
    <name evidence="16" type="ORF">MYP_2363</name>
</gene>
<dbReference type="Pfam" id="PF08275">
    <property type="entry name" value="DNAG_N"/>
    <property type="match status" value="1"/>
</dbReference>
<evidence type="ECO:0000256" key="6">
    <source>
        <dbReference type="ARBA" id="ARBA00022723"/>
    </source>
</evidence>
<dbReference type="GO" id="GO:0008270">
    <property type="term" value="F:zinc ion binding"/>
    <property type="evidence" value="ECO:0007669"/>
    <property type="project" value="UniProtKB-UniRule"/>
</dbReference>
<keyword evidence="11 12" id="KW-0804">Transcription</keyword>
<evidence type="ECO:0000313" key="16">
    <source>
        <dbReference type="EMBL" id="GAL85135.1"/>
    </source>
</evidence>
<protein>
    <recommendedName>
        <fullName evidence="12 13">DNA primase</fullName>
        <ecNumber evidence="12">2.7.7.101</ecNumber>
    </recommendedName>
</protein>
<comment type="cofactor">
    <cofactor evidence="12 13 14">
        <name>Zn(2+)</name>
        <dbReference type="ChEBI" id="CHEBI:29105"/>
    </cofactor>
    <text evidence="12 13 14">Binds 1 zinc ion per monomer.</text>
</comment>
<dbReference type="NCBIfam" id="TIGR01391">
    <property type="entry name" value="dnaG"/>
    <property type="match status" value="1"/>
</dbReference>
<dbReference type="InterPro" id="IPR030846">
    <property type="entry name" value="DnaG_bac"/>
</dbReference>
<evidence type="ECO:0000256" key="8">
    <source>
        <dbReference type="ARBA" id="ARBA00022833"/>
    </source>
</evidence>
<dbReference type="HAMAP" id="MF_00974">
    <property type="entry name" value="DNA_primase_DnaG"/>
    <property type="match status" value="1"/>
</dbReference>
<evidence type="ECO:0000256" key="4">
    <source>
        <dbReference type="ARBA" id="ARBA00022695"/>
    </source>
</evidence>
<keyword evidence="7 12" id="KW-0863">Zinc-finger</keyword>
<dbReference type="GO" id="GO:0003899">
    <property type="term" value="F:DNA-directed RNA polymerase activity"/>
    <property type="evidence" value="ECO:0007669"/>
    <property type="project" value="UniProtKB-UniRule"/>
</dbReference>
<dbReference type="AlphaFoldDB" id="A0A098LDV0"/>